<name>A0AAE3YFU1_9MICC</name>
<dbReference type="GO" id="GO:0006412">
    <property type="term" value="P:translation"/>
    <property type="evidence" value="ECO:0007669"/>
    <property type="project" value="TreeGrafter"/>
</dbReference>
<evidence type="ECO:0000313" key="5">
    <source>
        <dbReference type="EMBL" id="MDR6892649.1"/>
    </source>
</evidence>
<evidence type="ECO:0000313" key="6">
    <source>
        <dbReference type="Proteomes" id="UP001247307"/>
    </source>
</evidence>
<dbReference type="PANTHER" id="PTHR33867">
    <property type="entry name" value="RIBOSOME MATURATION FACTOR RIMP"/>
    <property type="match status" value="1"/>
</dbReference>
<dbReference type="HAMAP" id="MF_01077">
    <property type="entry name" value="RimP"/>
    <property type="match status" value="1"/>
</dbReference>
<evidence type="ECO:0000256" key="3">
    <source>
        <dbReference type="HAMAP-Rule" id="MF_01077"/>
    </source>
</evidence>
<comment type="subcellular location">
    <subcellularLocation>
        <location evidence="3">Cytoplasm</location>
    </subcellularLocation>
</comment>
<proteinExistence type="inferred from homology"/>
<evidence type="ECO:0000256" key="1">
    <source>
        <dbReference type="ARBA" id="ARBA00022490"/>
    </source>
</evidence>
<dbReference type="EMBL" id="JAVDUI010000001">
    <property type="protein sequence ID" value="MDR6892649.1"/>
    <property type="molecule type" value="Genomic_DNA"/>
</dbReference>
<dbReference type="InterPro" id="IPR035956">
    <property type="entry name" value="RimP_N_sf"/>
</dbReference>
<dbReference type="AlphaFoldDB" id="A0AAE3YFU1"/>
<protein>
    <recommendedName>
        <fullName evidence="3">Ribosome maturation factor RimP</fullName>
    </recommendedName>
</protein>
<dbReference type="Gene3D" id="3.30.300.70">
    <property type="entry name" value="RimP-like superfamily, N-terminal"/>
    <property type="match status" value="1"/>
</dbReference>
<evidence type="ECO:0000256" key="2">
    <source>
        <dbReference type="ARBA" id="ARBA00022517"/>
    </source>
</evidence>
<comment type="function">
    <text evidence="3">Required for maturation of 30S ribosomal subunits.</text>
</comment>
<comment type="similarity">
    <text evidence="3">Belongs to the RimP family.</text>
</comment>
<dbReference type="GO" id="GO:0005829">
    <property type="term" value="C:cytosol"/>
    <property type="evidence" value="ECO:0007669"/>
    <property type="project" value="TreeGrafter"/>
</dbReference>
<dbReference type="PANTHER" id="PTHR33867:SF1">
    <property type="entry name" value="RIBOSOME MATURATION FACTOR RIMP"/>
    <property type="match status" value="1"/>
</dbReference>
<reference evidence="5" key="1">
    <citation type="submission" date="2023-07" db="EMBL/GenBank/DDBJ databases">
        <title>Sequencing the genomes of 1000 actinobacteria strains.</title>
        <authorList>
            <person name="Klenk H.-P."/>
        </authorList>
    </citation>
    <scope>NUCLEOTIDE SEQUENCE</scope>
    <source>
        <strain evidence="5">DSM 13988</strain>
    </source>
</reference>
<dbReference type="Pfam" id="PF02576">
    <property type="entry name" value="RimP_N"/>
    <property type="match status" value="1"/>
</dbReference>
<accession>A0AAE3YFU1</accession>
<evidence type="ECO:0000259" key="4">
    <source>
        <dbReference type="Pfam" id="PF02576"/>
    </source>
</evidence>
<sequence>MDFERVVGVEDDAPQPSQAEAAVVAAVASAAHAHGAYLEDVSFRESGGHRLLQIAVDALENEDAPLDLDAVARISESISAALDAADPIGGEAYELEVSTPGLSRPLTHRHHFERSVGRWLTVKTADGVVEGRLNAVGPSQLEVQGELPAKKGVKPKAAEPQTIPFAEIRRAKINVDMSARDAQTEVEEA</sequence>
<dbReference type="SUPFAM" id="SSF75420">
    <property type="entry name" value="YhbC-like, N-terminal domain"/>
    <property type="match status" value="1"/>
</dbReference>
<comment type="caution">
    <text evidence="5">The sequence shown here is derived from an EMBL/GenBank/DDBJ whole genome shotgun (WGS) entry which is preliminary data.</text>
</comment>
<keyword evidence="1 3" id="KW-0963">Cytoplasm</keyword>
<dbReference type="InterPro" id="IPR003728">
    <property type="entry name" value="Ribosome_maturation_RimP"/>
</dbReference>
<keyword evidence="6" id="KW-1185">Reference proteome</keyword>
<organism evidence="5 6">
    <name type="scientific">Falsarthrobacter nasiphocae</name>
    <dbReference type="NCBI Taxonomy" id="189863"/>
    <lineage>
        <taxon>Bacteria</taxon>
        <taxon>Bacillati</taxon>
        <taxon>Actinomycetota</taxon>
        <taxon>Actinomycetes</taxon>
        <taxon>Micrococcales</taxon>
        <taxon>Micrococcaceae</taxon>
        <taxon>Falsarthrobacter</taxon>
    </lineage>
</organism>
<dbReference type="RefSeq" id="WP_309851993.1">
    <property type="nucleotide sequence ID" value="NZ_BAAAIU010000020.1"/>
</dbReference>
<dbReference type="Proteomes" id="UP001247307">
    <property type="component" value="Unassembled WGS sequence"/>
</dbReference>
<dbReference type="GO" id="GO:0000028">
    <property type="term" value="P:ribosomal small subunit assembly"/>
    <property type="evidence" value="ECO:0007669"/>
    <property type="project" value="TreeGrafter"/>
</dbReference>
<gene>
    <name evidence="3" type="primary">rimP</name>
    <name evidence="5" type="ORF">J2S35_001589</name>
</gene>
<dbReference type="InterPro" id="IPR028989">
    <property type="entry name" value="RimP_N"/>
</dbReference>
<keyword evidence="2 3" id="KW-0690">Ribosome biogenesis</keyword>
<feature type="domain" description="Ribosome maturation factor RimP N-terminal" evidence="4">
    <location>
        <begin position="28"/>
        <end position="102"/>
    </location>
</feature>